<evidence type="ECO:0000313" key="4">
    <source>
        <dbReference type="Proteomes" id="UP001604277"/>
    </source>
</evidence>
<proteinExistence type="predicted"/>
<dbReference type="AlphaFoldDB" id="A0ABD1W4I4"/>
<feature type="region of interest" description="Disordered" evidence="1">
    <location>
        <begin position="1"/>
        <end position="56"/>
    </location>
</feature>
<accession>A0ABD1W4I4</accession>
<evidence type="ECO:0000259" key="2">
    <source>
        <dbReference type="Pfam" id="PF04195"/>
    </source>
</evidence>
<feature type="compositionally biased region" description="Basic and acidic residues" evidence="1">
    <location>
        <begin position="1"/>
        <end position="20"/>
    </location>
</feature>
<dbReference type="Proteomes" id="UP001604277">
    <property type="component" value="Unassembled WGS sequence"/>
</dbReference>
<organism evidence="3 4">
    <name type="scientific">Forsythia ovata</name>
    <dbReference type="NCBI Taxonomy" id="205694"/>
    <lineage>
        <taxon>Eukaryota</taxon>
        <taxon>Viridiplantae</taxon>
        <taxon>Streptophyta</taxon>
        <taxon>Embryophyta</taxon>
        <taxon>Tracheophyta</taxon>
        <taxon>Spermatophyta</taxon>
        <taxon>Magnoliopsida</taxon>
        <taxon>eudicotyledons</taxon>
        <taxon>Gunneridae</taxon>
        <taxon>Pentapetalae</taxon>
        <taxon>asterids</taxon>
        <taxon>lamiids</taxon>
        <taxon>Lamiales</taxon>
        <taxon>Oleaceae</taxon>
        <taxon>Forsythieae</taxon>
        <taxon>Forsythia</taxon>
    </lineage>
</organism>
<sequence length="152" mass="17508">MARLTTKEAADLQKQREKSMRQQKGKGVAGPSEAAESGGDRESELSRRHEDPEVGLEDWACSEYPSEHSIPDFTKLRDQYRIPDRVRLIHPNKTDRPCSPKKGYVAIMSDALACGMRLPYHHFFRAILRSYNLCPYQLSPNFWTQAIETWLL</sequence>
<comment type="caution">
    <text evidence="3">The sequence shown here is derived from an EMBL/GenBank/DDBJ whole genome shotgun (WGS) entry which is preliminary data.</text>
</comment>
<evidence type="ECO:0000313" key="3">
    <source>
        <dbReference type="EMBL" id="KAL2544576.1"/>
    </source>
</evidence>
<dbReference type="InterPro" id="IPR007321">
    <property type="entry name" value="Transposase_28"/>
</dbReference>
<feature type="compositionally biased region" description="Basic and acidic residues" evidence="1">
    <location>
        <begin position="38"/>
        <end position="52"/>
    </location>
</feature>
<keyword evidence="4" id="KW-1185">Reference proteome</keyword>
<protein>
    <recommendedName>
        <fullName evidence="2">Transposase (putative) gypsy type domain-containing protein</fullName>
    </recommendedName>
</protein>
<gene>
    <name evidence="3" type="ORF">Fot_13809</name>
</gene>
<name>A0ABD1W4I4_9LAMI</name>
<evidence type="ECO:0000256" key="1">
    <source>
        <dbReference type="SAM" id="MobiDB-lite"/>
    </source>
</evidence>
<reference evidence="4" key="1">
    <citation type="submission" date="2024-07" db="EMBL/GenBank/DDBJ databases">
        <title>Two chromosome-level genome assemblies of Korean endemic species Abeliophyllum distichum and Forsythia ovata (Oleaceae).</title>
        <authorList>
            <person name="Jang H."/>
        </authorList>
    </citation>
    <scope>NUCLEOTIDE SEQUENCE [LARGE SCALE GENOMIC DNA]</scope>
</reference>
<feature type="domain" description="Transposase (putative) gypsy type" evidence="2">
    <location>
        <begin position="107"/>
        <end position="145"/>
    </location>
</feature>
<dbReference type="EMBL" id="JBFOLJ010000004">
    <property type="protein sequence ID" value="KAL2544576.1"/>
    <property type="molecule type" value="Genomic_DNA"/>
</dbReference>
<dbReference type="Pfam" id="PF04195">
    <property type="entry name" value="Transposase_28"/>
    <property type="match status" value="1"/>
</dbReference>